<dbReference type="PRINTS" id="PR00035">
    <property type="entry name" value="HTHGNTR"/>
</dbReference>
<dbReference type="GO" id="GO:0003677">
    <property type="term" value="F:DNA binding"/>
    <property type="evidence" value="ECO:0007669"/>
    <property type="project" value="UniProtKB-KW"/>
</dbReference>
<dbReference type="GO" id="GO:0003700">
    <property type="term" value="F:DNA-binding transcription factor activity"/>
    <property type="evidence" value="ECO:0007669"/>
    <property type="project" value="InterPro"/>
</dbReference>
<keyword evidence="7" id="KW-1185">Reference proteome</keyword>
<dbReference type="PROSITE" id="PS50949">
    <property type="entry name" value="HTH_GNTR"/>
    <property type="match status" value="1"/>
</dbReference>
<dbReference type="PANTHER" id="PTHR38445:SF12">
    <property type="entry name" value="GNTR-FAMILY TRANSCRIPTIONAL REGULATOR"/>
    <property type="match status" value="1"/>
</dbReference>
<gene>
    <name evidence="6" type="primary">ytrA_3</name>
    <name evidence="6" type="ORF">IBLFYP30_01161</name>
    <name evidence="5" type="ORF">LIP50_04860</name>
</gene>
<dbReference type="Proteomes" id="UP001299409">
    <property type="component" value="Unassembled WGS sequence"/>
</dbReference>
<dbReference type="InterPro" id="IPR036390">
    <property type="entry name" value="WH_DNA-bd_sf"/>
</dbReference>
<protein>
    <submittedName>
        <fullName evidence="5">GntR family transcriptional regulator</fullName>
    </submittedName>
    <submittedName>
        <fullName evidence="6">HTH-type transcriptional repressor YtrA</fullName>
    </submittedName>
</protein>
<keyword evidence="3" id="KW-0804">Transcription</keyword>
<proteinExistence type="predicted"/>
<organism evidence="6">
    <name type="scientific">Intestinibacter bartlettii</name>
    <dbReference type="NCBI Taxonomy" id="261299"/>
    <lineage>
        <taxon>Bacteria</taxon>
        <taxon>Bacillati</taxon>
        <taxon>Bacillota</taxon>
        <taxon>Clostridia</taxon>
        <taxon>Peptostreptococcales</taxon>
        <taxon>Peptostreptococcaceae</taxon>
        <taxon>Intestinibacter</taxon>
    </lineage>
</organism>
<dbReference type="AlphaFoldDB" id="A0A6N3A1M9"/>
<dbReference type="RefSeq" id="WP_024038274.1">
    <property type="nucleotide sequence ID" value="NZ_BAABXU010000001.1"/>
</dbReference>
<dbReference type="SMART" id="SM00345">
    <property type="entry name" value="HTH_GNTR"/>
    <property type="match status" value="1"/>
</dbReference>
<keyword evidence="2" id="KW-0238">DNA-binding</keyword>
<dbReference type="EMBL" id="JAJBMB010000003">
    <property type="protein sequence ID" value="MCB5445532.1"/>
    <property type="molecule type" value="Genomic_DNA"/>
</dbReference>
<dbReference type="InterPro" id="IPR000524">
    <property type="entry name" value="Tscrpt_reg_HTH_GntR"/>
</dbReference>
<reference evidence="6" key="1">
    <citation type="submission" date="2019-11" db="EMBL/GenBank/DDBJ databases">
        <authorList>
            <person name="Feng L."/>
        </authorList>
    </citation>
    <scope>NUCLEOTIDE SEQUENCE</scope>
    <source>
        <strain evidence="6">IbartlettiiLFYP30</strain>
    </source>
</reference>
<dbReference type="InterPro" id="IPR036388">
    <property type="entry name" value="WH-like_DNA-bd_sf"/>
</dbReference>
<evidence type="ECO:0000256" key="3">
    <source>
        <dbReference type="ARBA" id="ARBA00023163"/>
    </source>
</evidence>
<evidence type="ECO:0000313" key="7">
    <source>
        <dbReference type="Proteomes" id="UP001299409"/>
    </source>
</evidence>
<evidence type="ECO:0000259" key="4">
    <source>
        <dbReference type="PROSITE" id="PS50949"/>
    </source>
</evidence>
<feature type="domain" description="HTH gntR-type" evidence="4">
    <location>
        <begin position="11"/>
        <end position="79"/>
    </location>
</feature>
<dbReference type="Pfam" id="PF00392">
    <property type="entry name" value="GntR"/>
    <property type="match status" value="1"/>
</dbReference>
<evidence type="ECO:0000313" key="5">
    <source>
        <dbReference type="EMBL" id="MCB5445532.1"/>
    </source>
</evidence>
<evidence type="ECO:0000313" key="6">
    <source>
        <dbReference type="EMBL" id="VYT85975.1"/>
    </source>
</evidence>
<dbReference type="EMBL" id="CACRUE010000015">
    <property type="protein sequence ID" value="VYT85975.1"/>
    <property type="molecule type" value="Genomic_DNA"/>
</dbReference>
<evidence type="ECO:0000256" key="1">
    <source>
        <dbReference type="ARBA" id="ARBA00023015"/>
    </source>
</evidence>
<reference evidence="5 7" key="2">
    <citation type="submission" date="2021-10" db="EMBL/GenBank/DDBJ databases">
        <title>Collection of gut derived symbiotic bacterial strains cultured from healthy donors.</title>
        <authorList>
            <person name="Lin H."/>
            <person name="Littmann E."/>
            <person name="Claire K."/>
            <person name="Pamer E."/>
        </authorList>
    </citation>
    <scope>NUCLEOTIDE SEQUENCE [LARGE SCALE GENOMIC DNA]</scope>
    <source>
        <strain evidence="5 7">MSK.17.68</strain>
    </source>
</reference>
<dbReference type="Gene3D" id="1.10.10.10">
    <property type="entry name" value="Winged helix-like DNA-binding domain superfamily/Winged helix DNA-binding domain"/>
    <property type="match status" value="1"/>
</dbReference>
<sequence>MILKLNFESEIPIYVQLRNQIVMAIAHGDLTQGEKLPTIRNLAEDLGINNMTVNKAYAMLKQEGFISIDRRHGAKVNPILTPDFEFKEKLEDDLSLVISEAEIRGMKKDEFIKICENIFDSMTNLKPKKE</sequence>
<keyword evidence="1" id="KW-0805">Transcription regulation</keyword>
<dbReference type="CDD" id="cd07377">
    <property type="entry name" value="WHTH_GntR"/>
    <property type="match status" value="1"/>
</dbReference>
<dbReference type="PANTHER" id="PTHR38445">
    <property type="entry name" value="HTH-TYPE TRANSCRIPTIONAL REPRESSOR YTRA"/>
    <property type="match status" value="1"/>
</dbReference>
<dbReference type="SUPFAM" id="SSF46785">
    <property type="entry name" value="Winged helix' DNA-binding domain"/>
    <property type="match status" value="1"/>
</dbReference>
<accession>A0A6N3A1M9</accession>
<evidence type="ECO:0000256" key="2">
    <source>
        <dbReference type="ARBA" id="ARBA00023125"/>
    </source>
</evidence>
<name>A0A6N3A1M9_9FIRM</name>